<organism evidence="1 2">
    <name type="scientific">Frankia nepalensis</name>
    <dbReference type="NCBI Taxonomy" id="1836974"/>
    <lineage>
        <taxon>Bacteria</taxon>
        <taxon>Bacillati</taxon>
        <taxon>Actinomycetota</taxon>
        <taxon>Actinomycetes</taxon>
        <taxon>Frankiales</taxon>
        <taxon>Frankiaceae</taxon>
        <taxon>Frankia</taxon>
    </lineage>
</organism>
<accession>A0A937RGB9</accession>
<evidence type="ECO:0000313" key="1">
    <source>
        <dbReference type="EMBL" id="MBL7631686.1"/>
    </source>
</evidence>
<sequence>MGLAAATTLAADGANVAIVGRDATRAREAAVKLGAGQSGTVVGLAGDLETAGEAERAVAAAVEAFGGLRGMAVTTGLGPRGRRPVLDAEDADWEHTFTDVVLTTVRACRADIQALAELVGVERILFGSDWPHGEGLAEPTDFVKELHGFDDAAVRRIMRDNALELLGVESL</sequence>
<dbReference type="SUPFAM" id="SSF51556">
    <property type="entry name" value="Metallo-dependent hydrolases"/>
    <property type="match status" value="1"/>
</dbReference>
<dbReference type="InterPro" id="IPR002347">
    <property type="entry name" value="SDR_fam"/>
</dbReference>
<gene>
    <name evidence="1" type="ORF">I7412_31915</name>
</gene>
<protein>
    <submittedName>
        <fullName evidence="1">SDR family NAD(P)-dependent oxidoreductase</fullName>
    </submittedName>
</protein>
<dbReference type="EMBL" id="JAEACQ010000281">
    <property type="protein sequence ID" value="MBL7631686.1"/>
    <property type="molecule type" value="Genomic_DNA"/>
</dbReference>
<dbReference type="Pfam" id="PF00106">
    <property type="entry name" value="adh_short"/>
    <property type="match status" value="1"/>
</dbReference>
<keyword evidence="2" id="KW-1185">Reference proteome</keyword>
<dbReference type="GO" id="GO:0016787">
    <property type="term" value="F:hydrolase activity"/>
    <property type="evidence" value="ECO:0007669"/>
    <property type="project" value="InterPro"/>
</dbReference>
<dbReference type="Gene3D" id="3.20.20.140">
    <property type="entry name" value="Metal-dependent hydrolases"/>
    <property type="match status" value="1"/>
</dbReference>
<proteinExistence type="predicted"/>
<evidence type="ECO:0000313" key="2">
    <source>
        <dbReference type="Proteomes" id="UP000604475"/>
    </source>
</evidence>
<dbReference type="Proteomes" id="UP000604475">
    <property type="component" value="Unassembled WGS sequence"/>
</dbReference>
<reference evidence="1" key="1">
    <citation type="submission" date="2020-12" db="EMBL/GenBank/DDBJ databases">
        <title>Genomic characterization of non-nitrogen-fixing Frankia strains.</title>
        <authorList>
            <person name="Carlos-Shanley C."/>
            <person name="Guerra T."/>
            <person name="Hahn D."/>
        </authorList>
    </citation>
    <scope>NUCLEOTIDE SEQUENCE</scope>
    <source>
        <strain evidence="1">CN6</strain>
    </source>
</reference>
<dbReference type="AlphaFoldDB" id="A0A937RGB9"/>
<comment type="caution">
    <text evidence="1">The sequence shown here is derived from an EMBL/GenBank/DDBJ whole genome shotgun (WGS) entry which is preliminary data.</text>
</comment>
<dbReference type="InterPro" id="IPR032466">
    <property type="entry name" value="Metal_Hydrolase"/>
</dbReference>
<name>A0A937RGB9_9ACTN</name>